<evidence type="ECO:0000313" key="1">
    <source>
        <dbReference type="EMBL" id="KAJ9130489.1"/>
    </source>
</evidence>
<proteinExistence type="predicted"/>
<gene>
    <name evidence="1" type="ORF">NKR19_g9879</name>
</gene>
<sequence length="334" mass="37761">MSEVSIPLLAPIDADVLLSKGLAGPVTRTGVRRLHKRRLDSSSEEENATIPLCDVMGPDADIYMAYAELPADIFSEATLRHIGFEASVAALLWQRWVDWPTDPSQPSREVDDEIQGMPFIDFATGYVKGRHIDADASTLAAQHAPGHTVLYTGLSQWRIRDLFDQNNRVIPAPFYFAIDRYMALYYANYAKHRDGVGSVVIIHIAIPNSATERLDATERQTLYWPDPNWREVVWNSRRGDALPRRLSRFAVATLIIGTVASKPQSVYNRLDSPDLITERFVLKNRDGRNAVQYVFLEREGEEFLKEHGCRALTVFGLTAAENAEWEERERLSSN</sequence>
<keyword evidence="2" id="KW-1185">Reference proteome</keyword>
<dbReference type="AlphaFoldDB" id="A0AA38R2A2"/>
<comment type="caution">
    <text evidence="1">The sequence shown here is derived from an EMBL/GenBank/DDBJ whole genome shotgun (WGS) entry which is preliminary data.</text>
</comment>
<dbReference type="EMBL" id="JANBVN010000268">
    <property type="protein sequence ID" value="KAJ9130489.1"/>
    <property type="molecule type" value="Genomic_DNA"/>
</dbReference>
<dbReference type="Proteomes" id="UP001174691">
    <property type="component" value="Unassembled WGS sequence"/>
</dbReference>
<reference evidence="1" key="1">
    <citation type="submission" date="2022-07" db="EMBL/GenBank/DDBJ databases">
        <title>Fungi with potential for degradation of polypropylene.</title>
        <authorList>
            <person name="Gostincar C."/>
        </authorList>
    </citation>
    <scope>NUCLEOTIDE SEQUENCE</scope>
    <source>
        <strain evidence="1">EXF-13287</strain>
    </source>
</reference>
<accession>A0AA38R2A2</accession>
<name>A0AA38R2A2_9PEZI</name>
<organism evidence="1 2">
    <name type="scientific">Coniochaeta hoffmannii</name>
    <dbReference type="NCBI Taxonomy" id="91930"/>
    <lineage>
        <taxon>Eukaryota</taxon>
        <taxon>Fungi</taxon>
        <taxon>Dikarya</taxon>
        <taxon>Ascomycota</taxon>
        <taxon>Pezizomycotina</taxon>
        <taxon>Sordariomycetes</taxon>
        <taxon>Sordariomycetidae</taxon>
        <taxon>Coniochaetales</taxon>
        <taxon>Coniochaetaceae</taxon>
        <taxon>Coniochaeta</taxon>
    </lineage>
</organism>
<evidence type="ECO:0000313" key="2">
    <source>
        <dbReference type="Proteomes" id="UP001174691"/>
    </source>
</evidence>
<protein>
    <submittedName>
        <fullName evidence="1">Uncharacterized protein</fullName>
    </submittedName>
</protein>